<dbReference type="AlphaFoldDB" id="A0ABD3V388"/>
<feature type="transmembrane region" description="Helical" evidence="1">
    <location>
        <begin position="111"/>
        <end position="133"/>
    </location>
</feature>
<accession>A0ABD3V388</accession>
<protein>
    <submittedName>
        <fullName evidence="3">Uncharacterized protein</fullName>
    </submittedName>
</protein>
<proteinExistence type="predicted"/>
<feature type="chain" id="PRO_5044794454" evidence="2">
    <location>
        <begin position="21"/>
        <end position="192"/>
    </location>
</feature>
<evidence type="ECO:0000313" key="4">
    <source>
        <dbReference type="Proteomes" id="UP001634394"/>
    </source>
</evidence>
<organism evidence="3 4">
    <name type="scientific">Sinanodonta woodiana</name>
    <name type="common">Chinese pond mussel</name>
    <name type="synonym">Anodonta woodiana</name>
    <dbReference type="NCBI Taxonomy" id="1069815"/>
    <lineage>
        <taxon>Eukaryota</taxon>
        <taxon>Metazoa</taxon>
        <taxon>Spiralia</taxon>
        <taxon>Lophotrochozoa</taxon>
        <taxon>Mollusca</taxon>
        <taxon>Bivalvia</taxon>
        <taxon>Autobranchia</taxon>
        <taxon>Heteroconchia</taxon>
        <taxon>Palaeoheterodonta</taxon>
        <taxon>Unionida</taxon>
        <taxon>Unionoidea</taxon>
        <taxon>Unionidae</taxon>
        <taxon>Unioninae</taxon>
        <taxon>Sinanodonta</taxon>
    </lineage>
</organism>
<evidence type="ECO:0000313" key="3">
    <source>
        <dbReference type="EMBL" id="KAL3856146.1"/>
    </source>
</evidence>
<keyword evidence="1" id="KW-1133">Transmembrane helix</keyword>
<feature type="signal peptide" evidence="2">
    <location>
        <begin position="1"/>
        <end position="20"/>
    </location>
</feature>
<evidence type="ECO:0000256" key="2">
    <source>
        <dbReference type="SAM" id="SignalP"/>
    </source>
</evidence>
<keyword evidence="1" id="KW-0472">Membrane</keyword>
<sequence>MDTSIVLLIALLGCCDPASATRFLNNKEATSFLSMKRVKRSSYCLIESFCEMNYPTCASGSGREVIRQDKCNGVSCSFGEKCDIQTSYKVCPSHISGVQCLTEETTMRATLIIAMLGLSLVVILMVVVTILIVHICKRKSKIFPQQEPLVKDNEQPSISNSRTVLQPANTSFRGCTNNLGIDVFQSFECPPN</sequence>
<gene>
    <name evidence="3" type="ORF">ACJMK2_010934</name>
</gene>
<comment type="caution">
    <text evidence="3">The sequence shown here is derived from an EMBL/GenBank/DDBJ whole genome shotgun (WGS) entry which is preliminary data.</text>
</comment>
<name>A0ABD3V388_SINWO</name>
<keyword evidence="2" id="KW-0732">Signal</keyword>
<keyword evidence="4" id="KW-1185">Reference proteome</keyword>
<evidence type="ECO:0000256" key="1">
    <source>
        <dbReference type="SAM" id="Phobius"/>
    </source>
</evidence>
<dbReference type="Proteomes" id="UP001634394">
    <property type="component" value="Unassembled WGS sequence"/>
</dbReference>
<keyword evidence="1" id="KW-0812">Transmembrane</keyword>
<reference evidence="3 4" key="1">
    <citation type="submission" date="2024-11" db="EMBL/GenBank/DDBJ databases">
        <title>Chromosome-level genome assembly of the freshwater bivalve Anodonta woodiana.</title>
        <authorList>
            <person name="Chen X."/>
        </authorList>
    </citation>
    <scope>NUCLEOTIDE SEQUENCE [LARGE SCALE GENOMIC DNA]</scope>
    <source>
        <strain evidence="3">MN2024</strain>
        <tissue evidence="3">Gills</tissue>
    </source>
</reference>
<dbReference type="EMBL" id="JBJQND010000013">
    <property type="protein sequence ID" value="KAL3856146.1"/>
    <property type="molecule type" value="Genomic_DNA"/>
</dbReference>